<dbReference type="EMBL" id="VIEK01000008">
    <property type="protein sequence ID" value="TQE88454.1"/>
    <property type="molecule type" value="Genomic_DNA"/>
</dbReference>
<evidence type="ECO:0000313" key="3">
    <source>
        <dbReference type="EMBL" id="TQE88454.1"/>
    </source>
</evidence>
<name>A0A0Z8KMB0_STRSU</name>
<dbReference type="EMBL" id="FIIR01000006">
    <property type="protein sequence ID" value="CYV74728.1"/>
    <property type="molecule type" value="Genomic_DNA"/>
</dbReference>
<reference evidence="2 4" key="1">
    <citation type="submission" date="2016-02" db="EMBL/GenBank/DDBJ databases">
        <authorList>
            <consortium name="Pathogen Informatics"/>
        </authorList>
    </citation>
    <scope>NUCLEOTIDE SEQUENCE [LARGE SCALE GENOMIC DNA]</scope>
    <source>
        <strain evidence="2 4">LSS95</strain>
    </source>
</reference>
<feature type="region of interest" description="Disordered" evidence="1">
    <location>
        <begin position="100"/>
        <end position="119"/>
    </location>
</feature>
<evidence type="ECO:0000313" key="4">
    <source>
        <dbReference type="Proteomes" id="UP000069831"/>
    </source>
</evidence>
<protein>
    <recommendedName>
        <fullName evidence="6">Phage protein</fullName>
    </recommendedName>
</protein>
<sequence>MASKPLLNIDKVKEPFNLGKALHYMEENGEFIRFQHNGQDFYMYQSTETRPVFVNGKRQLVELNHVRAFDRYHTPITTLDLTSLFEEVFTIMRFDEYGEPIWEEEDDSPSPEEIDSVSL</sequence>
<evidence type="ECO:0000256" key="1">
    <source>
        <dbReference type="SAM" id="MobiDB-lite"/>
    </source>
</evidence>
<organism evidence="2 4">
    <name type="scientific">Streptococcus suis</name>
    <dbReference type="NCBI Taxonomy" id="1307"/>
    <lineage>
        <taxon>Bacteria</taxon>
        <taxon>Bacillati</taxon>
        <taxon>Bacillota</taxon>
        <taxon>Bacilli</taxon>
        <taxon>Lactobacillales</taxon>
        <taxon>Streptococcaceae</taxon>
        <taxon>Streptococcus</taxon>
    </lineage>
</organism>
<evidence type="ECO:0000313" key="5">
    <source>
        <dbReference type="Proteomes" id="UP000315224"/>
    </source>
</evidence>
<evidence type="ECO:0008006" key="6">
    <source>
        <dbReference type="Google" id="ProtNLM"/>
    </source>
</evidence>
<reference evidence="3 5" key="2">
    <citation type="submission" date="2019-06" db="EMBL/GenBank/DDBJ databases">
        <title>Comprehensive assessment of Oxford Nanopore MinION sequencing for bacterial characterization and routine diagnosis.</title>
        <authorList>
            <person name="Tan S."/>
            <person name="Dvorak C.M.T."/>
            <person name="Gebhart C."/>
            <person name="Estrada A."/>
            <person name="Marthaler D.G."/>
            <person name="Murtaugh M.P."/>
        </authorList>
    </citation>
    <scope>NUCLEOTIDE SEQUENCE [LARGE SCALE GENOMIC DNA]</scope>
    <source>
        <strain evidence="3 5">2017UMN1435.21</strain>
    </source>
</reference>
<dbReference type="RefSeq" id="WP_044753282.1">
    <property type="nucleotide sequence ID" value="NZ_CEEK01000003.1"/>
</dbReference>
<proteinExistence type="predicted"/>
<dbReference type="Proteomes" id="UP000069831">
    <property type="component" value="Unassembled WGS sequence"/>
</dbReference>
<dbReference type="Proteomes" id="UP000315224">
    <property type="component" value="Unassembled WGS sequence"/>
</dbReference>
<evidence type="ECO:0000313" key="2">
    <source>
        <dbReference type="EMBL" id="CYV74728.1"/>
    </source>
</evidence>
<gene>
    <name evidence="2" type="ORF">ERS132457_00785</name>
    <name evidence="3" type="ORF">FH692_06135</name>
</gene>
<dbReference type="AlphaFoldDB" id="A0A0Z8KMB0"/>
<accession>A0A0Z8KMB0</accession>